<sequence length="223" mass="24833">MIQRNSHKARILVVNFFFLFCTIPSNKPCGDSMFREWRNNPILGRRNPRSLPCAVVMTGISSVLFPQLLTWLRALLAGKSAPLSNLDGGMLKRQLVVAHRLVRISTMAVDGACFEQKRKVTSGLKLGDGGTASPSEPSKGGFYEPNAQKRQLTDLTRLQAKEGDWTQGCVTQLNERLSQQHPATFPWCSSSSCSFWFFGGKIIVYITYFILPKVRTGSAIIMC</sequence>
<organism evidence="4 5">
    <name type="scientific">Verruconis gallopava</name>
    <dbReference type="NCBI Taxonomy" id="253628"/>
    <lineage>
        <taxon>Eukaryota</taxon>
        <taxon>Fungi</taxon>
        <taxon>Dikarya</taxon>
        <taxon>Ascomycota</taxon>
        <taxon>Pezizomycotina</taxon>
        <taxon>Dothideomycetes</taxon>
        <taxon>Pleosporomycetidae</taxon>
        <taxon>Venturiales</taxon>
        <taxon>Sympoventuriaceae</taxon>
        <taxon>Verruconis</taxon>
    </lineage>
</organism>
<evidence type="ECO:0000256" key="3">
    <source>
        <dbReference type="SAM" id="SignalP"/>
    </source>
</evidence>
<evidence type="ECO:0000313" key="5">
    <source>
        <dbReference type="Proteomes" id="UP000053259"/>
    </source>
</evidence>
<protein>
    <submittedName>
        <fullName evidence="4">Uncharacterized protein</fullName>
    </submittedName>
</protein>
<feature type="chain" id="PRO_5002238297" evidence="3">
    <location>
        <begin position="25"/>
        <end position="223"/>
    </location>
</feature>
<dbReference type="VEuPathDB" id="FungiDB:PV09_05984"/>
<keyword evidence="2" id="KW-0472">Membrane</keyword>
<dbReference type="HOGENOM" id="CLU_1240972_0_0_1"/>
<dbReference type="InParanoid" id="A0A0D2A859"/>
<dbReference type="AlphaFoldDB" id="A0A0D2A859"/>
<reference evidence="4 5" key="1">
    <citation type="submission" date="2015-01" db="EMBL/GenBank/DDBJ databases">
        <title>The Genome Sequence of Ochroconis gallopava CBS43764.</title>
        <authorList>
            <consortium name="The Broad Institute Genomics Platform"/>
            <person name="Cuomo C."/>
            <person name="de Hoog S."/>
            <person name="Gorbushina A."/>
            <person name="Stielow B."/>
            <person name="Teixiera M."/>
            <person name="Abouelleil A."/>
            <person name="Chapman S.B."/>
            <person name="Priest M."/>
            <person name="Young S.K."/>
            <person name="Wortman J."/>
            <person name="Nusbaum C."/>
            <person name="Birren B."/>
        </authorList>
    </citation>
    <scope>NUCLEOTIDE SEQUENCE [LARGE SCALE GENOMIC DNA]</scope>
    <source>
        <strain evidence="4 5">CBS 43764</strain>
    </source>
</reference>
<evidence type="ECO:0000256" key="2">
    <source>
        <dbReference type="SAM" id="Phobius"/>
    </source>
</evidence>
<gene>
    <name evidence="4" type="ORF">PV09_05984</name>
</gene>
<feature type="region of interest" description="Disordered" evidence="1">
    <location>
        <begin position="125"/>
        <end position="144"/>
    </location>
</feature>
<keyword evidence="3" id="KW-0732">Signal</keyword>
<keyword evidence="2" id="KW-1133">Transmembrane helix</keyword>
<evidence type="ECO:0000313" key="4">
    <source>
        <dbReference type="EMBL" id="KIW02938.1"/>
    </source>
</evidence>
<dbReference type="RefSeq" id="XP_016212807.1">
    <property type="nucleotide sequence ID" value="XM_016359558.1"/>
</dbReference>
<keyword evidence="2" id="KW-0812">Transmembrane</keyword>
<accession>A0A0D2A859</accession>
<proteinExistence type="predicted"/>
<evidence type="ECO:0000256" key="1">
    <source>
        <dbReference type="SAM" id="MobiDB-lite"/>
    </source>
</evidence>
<name>A0A0D2A859_9PEZI</name>
<feature type="signal peptide" evidence="3">
    <location>
        <begin position="1"/>
        <end position="24"/>
    </location>
</feature>
<feature type="transmembrane region" description="Helical" evidence="2">
    <location>
        <begin position="49"/>
        <end position="72"/>
    </location>
</feature>
<dbReference type="EMBL" id="KN847547">
    <property type="protein sequence ID" value="KIW02938.1"/>
    <property type="molecule type" value="Genomic_DNA"/>
</dbReference>
<keyword evidence="5" id="KW-1185">Reference proteome</keyword>
<dbReference type="Proteomes" id="UP000053259">
    <property type="component" value="Unassembled WGS sequence"/>
</dbReference>
<dbReference type="GeneID" id="27313957"/>